<comment type="caution">
    <text evidence="1">The sequence shown here is derived from an EMBL/GenBank/DDBJ whole genome shotgun (WGS) entry which is preliminary data.</text>
</comment>
<dbReference type="Proteomes" id="UP000790709">
    <property type="component" value="Unassembled WGS sequence"/>
</dbReference>
<evidence type="ECO:0000313" key="1">
    <source>
        <dbReference type="EMBL" id="KAH7929299.1"/>
    </source>
</evidence>
<evidence type="ECO:0000313" key="2">
    <source>
        <dbReference type="Proteomes" id="UP000790709"/>
    </source>
</evidence>
<organism evidence="1 2">
    <name type="scientific">Leucogyrophana mollusca</name>
    <dbReference type="NCBI Taxonomy" id="85980"/>
    <lineage>
        <taxon>Eukaryota</taxon>
        <taxon>Fungi</taxon>
        <taxon>Dikarya</taxon>
        <taxon>Basidiomycota</taxon>
        <taxon>Agaricomycotina</taxon>
        <taxon>Agaricomycetes</taxon>
        <taxon>Agaricomycetidae</taxon>
        <taxon>Boletales</taxon>
        <taxon>Boletales incertae sedis</taxon>
        <taxon>Leucogyrophana</taxon>
    </lineage>
</organism>
<name>A0ACB8BV75_9AGAM</name>
<accession>A0ACB8BV75</accession>
<keyword evidence="2" id="KW-1185">Reference proteome</keyword>
<proteinExistence type="predicted"/>
<protein>
    <submittedName>
        <fullName evidence="1">Uncharacterized protein</fullName>
    </submittedName>
</protein>
<feature type="non-terminal residue" evidence="1">
    <location>
        <position position="57"/>
    </location>
</feature>
<reference evidence="1" key="1">
    <citation type="journal article" date="2021" name="New Phytol.">
        <title>Evolutionary innovations through gain and loss of genes in the ectomycorrhizal Boletales.</title>
        <authorList>
            <person name="Wu G."/>
            <person name="Miyauchi S."/>
            <person name="Morin E."/>
            <person name="Kuo A."/>
            <person name="Drula E."/>
            <person name="Varga T."/>
            <person name="Kohler A."/>
            <person name="Feng B."/>
            <person name="Cao Y."/>
            <person name="Lipzen A."/>
            <person name="Daum C."/>
            <person name="Hundley H."/>
            <person name="Pangilinan J."/>
            <person name="Johnson J."/>
            <person name="Barry K."/>
            <person name="LaButti K."/>
            <person name="Ng V."/>
            <person name="Ahrendt S."/>
            <person name="Min B."/>
            <person name="Choi I.G."/>
            <person name="Park H."/>
            <person name="Plett J.M."/>
            <person name="Magnuson J."/>
            <person name="Spatafora J.W."/>
            <person name="Nagy L.G."/>
            <person name="Henrissat B."/>
            <person name="Grigoriev I.V."/>
            <person name="Yang Z.L."/>
            <person name="Xu J."/>
            <person name="Martin F.M."/>
        </authorList>
    </citation>
    <scope>NUCLEOTIDE SEQUENCE</scope>
    <source>
        <strain evidence="1">KUC20120723A-06</strain>
    </source>
</reference>
<gene>
    <name evidence="1" type="ORF">BV22DRAFT_1057367</name>
</gene>
<dbReference type="EMBL" id="MU266343">
    <property type="protein sequence ID" value="KAH7929299.1"/>
    <property type="molecule type" value="Genomic_DNA"/>
</dbReference>
<sequence length="57" mass="6591">MGQRCRVPSQEVSCAAALLSRSDTRPPSLRRQHLRLLLVEPYAKESKDIETHLWMQT</sequence>